<evidence type="ECO:0000256" key="2">
    <source>
        <dbReference type="SAM" id="MobiDB-lite"/>
    </source>
</evidence>
<comment type="caution">
    <text evidence="4">The sequence shown here is derived from an EMBL/GenBank/DDBJ whole genome shotgun (WGS) entry which is preliminary data.</text>
</comment>
<gene>
    <name evidence="4" type="ORF">GCM10023167_21460</name>
</gene>
<evidence type="ECO:0000313" key="5">
    <source>
        <dbReference type="Proteomes" id="UP001500642"/>
    </source>
</evidence>
<name>A0ABP8JMP6_9MICO</name>
<keyword evidence="5" id="KW-1185">Reference proteome</keyword>
<evidence type="ECO:0000313" key="4">
    <source>
        <dbReference type="EMBL" id="GAA4392929.1"/>
    </source>
</evidence>
<dbReference type="Gene3D" id="2.30.110.10">
    <property type="entry name" value="Electron Transport, Fmn-binding Protein, Chain A"/>
    <property type="match status" value="1"/>
</dbReference>
<organism evidence="4 5">
    <name type="scientific">Brevibacterium pityocampae</name>
    <dbReference type="NCBI Taxonomy" id="506594"/>
    <lineage>
        <taxon>Bacteria</taxon>
        <taxon>Bacillati</taxon>
        <taxon>Actinomycetota</taxon>
        <taxon>Actinomycetes</taxon>
        <taxon>Micrococcales</taxon>
        <taxon>Brevibacteriaceae</taxon>
        <taxon>Brevibacterium</taxon>
    </lineage>
</organism>
<dbReference type="InterPro" id="IPR002563">
    <property type="entry name" value="Flavin_Rdtase-like_dom"/>
</dbReference>
<proteinExistence type="predicted"/>
<dbReference type="Pfam" id="PF01613">
    <property type="entry name" value="Flavin_Reduct"/>
    <property type="match status" value="1"/>
</dbReference>
<dbReference type="Proteomes" id="UP001500642">
    <property type="component" value="Unassembled WGS sequence"/>
</dbReference>
<protein>
    <recommendedName>
        <fullName evidence="3">Flavin reductase like domain-containing protein</fullName>
    </recommendedName>
</protein>
<feature type="compositionally biased region" description="Low complexity" evidence="2">
    <location>
        <begin position="9"/>
        <end position="18"/>
    </location>
</feature>
<dbReference type="EMBL" id="BAABGL010000017">
    <property type="protein sequence ID" value="GAA4392929.1"/>
    <property type="molecule type" value="Genomic_DNA"/>
</dbReference>
<keyword evidence="1" id="KW-0560">Oxidoreductase</keyword>
<dbReference type="PANTHER" id="PTHR30466">
    <property type="entry name" value="FLAVIN REDUCTASE"/>
    <property type="match status" value="1"/>
</dbReference>
<evidence type="ECO:0000259" key="3">
    <source>
        <dbReference type="SMART" id="SM00903"/>
    </source>
</evidence>
<dbReference type="PANTHER" id="PTHR30466:SF1">
    <property type="entry name" value="FMN REDUCTASE (NADH) RUTF"/>
    <property type="match status" value="1"/>
</dbReference>
<dbReference type="RefSeq" id="WP_265809460.1">
    <property type="nucleotide sequence ID" value="NZ_BAABGL010000017.1"/>
</dbReference>
<feature type="domain" description="Flavin reductase like" evidence="3">
    <location>
        <begin position="49"/>
        <end position="198"/>
    </location>
</feature>
<dbReference type="SMART" id="SM00903">
    <property type="entry name" value="Flavin_Reduct"/>
    <property type="match status" value="1"/>
</dbReference>
<dbReference type="SUPFAM" id="SSF50475">
    <property type="entry name" value="FMN-binding split barrel"/>
    <property type="match status" value="1"/>
</dbReference>
<sequence length="206" mass="21303">MSDDPRPAPAGGPSAAPADPSPASPEARLPGRSASVGDPGFVDAYRGLAAEISRSVAVLTCLRAGKPQAITVDSFLDVSWDPPTMAVSVYSGSRMMEALERADSWALSVLSAQQKGTAQWLGEPGQPLHGVLDPVPTFRSPGGLPIVAEAPVWFELALTQRLEVATHTLIVGEVRACGTAGARGTGRPLIRFGEGYGTFAPRAGSS</sequence>
<feature type="region of interest" description="Disordered" evidence="2">
    <location>
        <begin position="1"/>
        <end position="36"/>
    </location>
</feature>
<accession>A0ABP8JMP6</accession>
<evidence type="ECO:0000256" key="1">
    <source>
        <dbReference type="ARBA" id="ARBA00023002"/>
    </source>
</evidence>
<reference evidence="5" key="1">
    <citation type="journal article" date="2019" name="Int. J. Syst. Evol. Microbiol.">
        <title>The Global Catalogue of Microorganisms (GCM) 10K type strain sequencing project: providing services to taxonomists for standard genome sequencing and annotation.</title>
        <authorList>
            <consortium name="The Broad Institute Genomics Platform"/>
            <consortium name="The Broad Institute Genome Sequencing Center for Infectious Disease"/>
            <person name="Wu L."/>
            <person name="Ma J."/>
        </authorList>
    </citation>
    <scope>NUCLEOTIDE SEQUENCE [LARGE SCALE GENOMIC DNA]</scope>
    <source>
        <strain evidence="5">JCM 17808</strain>
    </source>
</reference>
<dbReference type="InterPro" id="IPR012349">
    <property type="entry name" value="Split_barrel_FMN-bd"/>
</dbReference>
<dbReference type="InterPro" id="IPR050268">
    <property type="entry name" value="NADH-dep_flavin_reductase"/>
</dbReference>